<gene>
    <name evidence="8" type="ORF">KEHDKFFH_13165</name>
</gene>
<evidence type="ECO:0000256" key="6">
    <source>
        <dbReference type="SAM" id="Phobius"/>
    </source>
</evidence>
<dbReference type="InterPro" id="IPR007267">
    <property type="entry name" value="GtrA_DPMS_TM"/>
</dbReference>
<evidence type="ECO:0000256" key="2">
    <source>
        <dbReference type="ARBA" id="ARBA00009399"/>
    </source>
</evidence>
<dbReference type="Pfam" id="PF04138">
    <property type="entry name" value="GtrA_DPMS_TM"/>
    <property type="match status" value="1"/>
</dbReference>
<dbReference type="RefSeq" id="WP_104322347.1">
    <property type="nucleotide sequence ID" value="NZ_PSSX01000011.1"/>
</dbReference>
<dbReference type="EMBL" id="PSSX01000011">
    <property type="protein sequence ID" value="PPI83755.1"/>
    <property type="molecule type" value="Genomic_DNA"/>
</dbReference>
<keyword evidence="5 6" id="KW-0472">Membrane</keyword>
<evidence type="ECO:0000259" key="7">
    <source>
        <dbReference type="Pfam" id="PF04138"/>
    </source>
</evidence>
<feature type="transmembrane region" description="Helical" evidence="6">
    <location>
        <begin position="42"/>
        <end position="59"/>
    </location>
</feature>
<dbReference type="InterPro" id="IPR051401">
    <property type="entry name" value="GtrA_CellWall_Glycosyl"/>
</dbReference>
<dbReference type="OrthoDB" id="6198004at2"/>
<evidence type="ECO:0000256" key="1">
    <source>
        <dbReference type="ARBA" id="ARBA00004141"/>
    </source>
</evidence>
<reference evidence="8 9" key="1">
    <citation type="submission" date="2018-01" db="EMBL/GenBank/DDBJ databases">
        <title>Complete genome sequences of the type strains of Marinobacter flavimaris and Marinobacter maroccanus.</title>
        <authorList>
            <person name="Palau M."/>
            <person name="Boujida N."/>
            <person name="Manresa A."/>
            <person name="Minana-Galbis D."/>
        </authorList>
    </citation>
    <scope>NUCLEOTIDE SEQUENCE [LARGE SCALE GENOMIC DNA]</scope>
    <source>
        <strain evidence="8 9">N4</strain>
    </source>
</reference>
<evidence type="ECO:0000256" key="3">
    <source>
        <dbReference type="ARBA" id="ARBA00022692"/>
    </source>
</evidence>
<feature type="domain" description="GtrA/DPMS transmembrane" evidence="7">
    <location>
        <begin position="16"/>
        <end position="128"/>
    </location>
</feature>
<comment type="similarity">
    <text evidence="2">Belongs to the GtrA family.</text>
</comment>
<protein>
    <submittedName>
        <fullName evidence="8">GtrA family protein</fullName>
    </submittedName>
</protein>
<feature type="transmembrane region" description="Helical" evidence="6">
    <location>
        <begin position="105"/>
        <end position="123"/>
    </location>
</feature>
<feature type="transmembrane region" description="Helical" evidence="6">
    <location>
        <begin position="79"/>
        <end position="99"/>
    </location>
</feature>
<comment type="caution">
    <text evidence="8">The sequence shown here is derived from an EMBL/GenBank/DDBJ whole genome shotgun (WGS) entry which is preliminary data.</text>
</comment>
<dbReference type="GO" id="GO:0005886">
    <property type="term" value="C:plasma membrane"/>
    <property type="evidence" value="ECO:0007669"/>
    <property type="project" value="TreeGrafter"/>
</dbReference>
<dbReference type="PANTHER" id="PTHR38459">
    <property type="entry name" value="PROPHAGE BACTOPRENOL-LINKED GLUCOSE TRANSLOCASE HOMOLOG"/>
    <property type="match status" value="1"/>
</dbReference>
<evidence type="ECO:0000313" key="8">
    <source>
        <dbReference type="EMBL" id="PPI83755.1"/>
    </source>
</evidence>
<comment type="subcellular location">
    <subcellularLocation>
        <location evidence="1">Membrane</location>
        <topology evidence="1">Multi-pass membrane protein</topology>
    </subcellularLocation>
</comment>
<keyword evidence="4 6" id="KW-1133">Transmembrane helix</keyword>
<dbReference type="AlphaFoldDB" id="A0A2S5Z8L9"/>
<dbReference type="PANTHER" id="PTHR38459:SF1">
    <property type="entry name" value="PROPHAGE BACTOPRENOL-LINKED GLUCOSE TRANSLOCASE HOMOLOG"/>
    <property type="match status" value="1"/>
</dbReference>
<feature type="transmembrane region" description="Helical" evidence="6">
    <location>
        <begin position="17"/>
        <end position="36"/>
    </location>
</feature>
<evidence type="ECO:0000313" key="9">
    <source>
        <dbReference type="Proteomes" id="UP000239917"/>
    </source>
</evidence>
<keyword evidence="3 6" id="KW-0812">Transmembrane</keyword>
<organism evidence="8 9">
    <name type="scientific">Marinobacter maroccanus</name>
    <dbReference type="NCBI Taxonomy" id="2055143"/>
    <lineage>
        <taxon>Bacteria</taxon>
        <taxon>Pseudomonadati</taxon>
        <taxon>Pseudomonadota</taxon>
        <taxon>Gammaproteobacteria</taxon>
        <taxon>Pseudomonadales</taxon>
        <taxon>Marinobacteraceae</taxon>
        <taxon>Marinobacter</taxon>
    </lineage>
</organism>
<keyword evidence="9" id="KW-1185">Reference proteome</keyword>
<evidence type="ECO:0000256" key="4">
    <source>
        <dbReference type="ARBA" id="ARBA00022989"/>
    </source>
</evidence>
<dbReference type="Proteomes" id="UP000239917">
    <property type="component" value="Unassembled WGS sequence"/>
</dbReference>
<proteinExistence type="inferred from homology"/>
<evidence type="ECO:0000256" key="5">
    <source>
        <dbReference type="ARBA" id="ARBA00023136"/>
    </source>
</evidence>
<dbReference type="GO" id="GO:0000271">
    <property type="term" value="P:polysaccharide biosynthetic process"/>
    <property type="evidence" value="ECO:0007669"/>
    <property type="project" value="InterPro"/>
</dbReference>
<name>A0A2S5Z8L9_9GAMM</name>
<sequence length="137" mass="15126">MRFPLFRSTRWGRLPRFLLAGGVATLFHWLTMLVLIGWGLNAVFATATGAAVGLLANYFGQHRYAFCSDLPHRVALPRYLTGAALGWVLNLAGFSLLLIAGLSVAPSQIITTALIAFANYLFAQRFVFHEEQTINVQ</sequence>
<accession>A0A2S5Z8L9</accession>